<accession>A0A2P2P7F7</accession>
<proteinExistence type="predicted"/>
<name>A0A2P2P7F7_RHIMU</name>
<dbReference type="AlphaFoldDB" id="A0A2P2P7F7"/>
<sequence length="74" mass="8968">MYIYLHFMAQLQIQIFLDLFSDCTDLQLLKSQYFDFPVFFHKFPFLVLDVIDLRWVCCLMTQKMWGNGNTFKIS</sequence>
<organism evidence="1">
    <name type="scientific">Rhizophora mucronata</name>
    <name type="common">Asiatic mangrove</name>
    <dbReference type="NCBI Taxonomy" id="61149"/>
    <lineage>
        <taxon>Eukaryota</taxon>
        <taxon>Viridiplantae</taxon>
        <taxon>Streptophyta</taxon>
        <taxon>Embryophyta</taxon>
        <taxon>Tracheophyta</taxon>
        <taxon>Spermatophyta</taxon>
        <taxon>Magnoliopsida</taxon>
        <taxon>eudicotyledons</taxon>
        <taxon>Gunneridae</taxon>
        <taxon>Pentapetalae</taxon>
        <taxon>rosids</taxon>
        <taxon>fabids</taxon>
        <taxon>Malpighiales</taxon>
        <taxon>Rhizophoraceae</taxon>
        <taxon>Rhizophora</taxon>
    </lineage>
</organism>
<evidence type="ECO:0000313" key="1">
    <source>
        <dbReference type="EMBL" id="MBX50694.1"/>
    </source>
</evidence>
<protein>
    <submittedName>
        <fullName evidence="1">Uncharacterized protein</fullName>
    </submittedName>
</protein>
<dbReference type="EMBL" id="GGEC01070210">
    <property type="protein sequence ID" value="MBX50694.1"/>
    <property type="molecule type" value="Transcribed_RNA"/>
</dbReference>
<reference evidence="1" key="1">
    <citation type="submission" date="2018-02" db="EMBL/GenBank/DDBJ databases">
        <title>Rhizophora mucronata_Transcriptome.</title>
        <authorList>
            <person name="Meera S.P."/>
            <person name="Sreeshan A."/>
            <person name="Augustine A."/>
        </authorList>
    </citation>
    <scope>NUCLEOTIDE SEQUENCE</scope>
    <source>
        <tissue evidence="1">Leaf</tissue>
    </source>
</reference>